<sequence>MLDGNGTEMRASEKESQNQNENENEDTTVELTRFDSHRR</sequence>
<reference evidence="2 3" key="1">
    <citation type="journal article" date="2013" name="PLoS ONE">
        <title>Assembly-driven community genomics of a hypersaline microbial ecosystem.</title>
        <authorList>
            <person name="Podell S."/>
            <person name="Ugalde J.A."/>
            <person name="Narasingarao P."/>
            <person name="Banfield J.F."/>
            <person name="Heidelberg K.B."/>
            <person name="Allen E.E."/>
        </authorList>
    </citation>
    <scope>NUCLEOTIDE SEQUENCE [LARGE SCALE GENOMIC DNA]</scope>
    <source>
        <strain evidence="3">J07HQW2</strain>
    </source>
</reference>
<dbReference type="AlphaFoldDB" id="U1MTV6"/>
<evidence type="ECO:0000313" key="2">
    <source>
        <dbReference type="EMBL" id="ERG93729.1"/>
    </source>
</evidence>
<dbReference type="STRING" id="1238425.J07HQW2_00162"/>
<gene>
    <name evidence="2" type="ORF">J07HQW2_00162</name>
</gene>
<dbReference type="Proteomes" id="UP000030710">
    <property type="component" value="Unassembled WGS sequence"/>
</dbReference>
<name>U1MTV6_9EURY</name>
<protein>
    <submittedName>
        <fullName evidence="2">Uncharacterized protein</fullName>
    </submittedName>
</protein>
<evidence type="ECO:0000256" key="1">
    <source>
        <dbReference type="SAM" id="MobiDB-lite"/>
    </source>
</evidence>
<organism evidence="2 3">
    <name type="scientific">Haloquadratum walsbyi J07HQW2</name>
    <dbReference type="NCBI Taxonomy" id="1238425"/>
    <lineage>
        <taxon>Archaea</taxon>
        <taxon>Methanobacteriati</taxon>
        <taxon>Methanobacteriota</taxon>
        <taxon>Stenosarchaea group</taxon>
        <taxon>Halobacteria</taxon>
        <taxon>Halobacteriales</taxon>
        <taxon>Haloferacaceae</taxon>
        <taxon>Haloquadratum</taxon>
    </lineage>
</organism>
<feature type="region of interest" description="Disordered" evidence="1">
    <location>
        <begin position="1"/>
        <end position="39"/>
    </location>
</feature>
<accession>U1MTV6</accession>
<proteinExistence type="predicted"/>
<dbReference type="EMBL" id="KE356561">
    <property type="protein sequence ID" value="ERG93729.1"/>
    <property type="molecule type" value="Genomic_DNA"/>
</dbReference>
<evidence type="ECO:0000313" key="3">
    <source>
        <dbReference type="Proteomes" id="UP000030710"/>
    </source>
</evidence>
<dbReference type="HOGENOM" id="CLU_3302672_0_0_2"/>